<dbReference type="InterPro" id="IPR001623">
    <property type="entry name" value="DnaJ_domain"/>
</dbReference>
<sequence>MKEVCSKSLKLGQILSTSLFQRLNAQFGGGRLVFATIFSLRNKVFIRSISYDDPYKVLGVSRNASDEDIKLKFRELAKKYHPDLNPSDEAKNKMARIVSAYETLSDSSKRRQLDDSRKYSPGSAYGVNMNKKYKRVDNFFEGGIRWGMPNLDEPLASYFFFDNLFGLGDFIMKEKQNLRKNVHLGLTVSIFDAINGATKTVRTNSSCKCDVCNGIGAIHKPNTAKCPGCGGSGISIYRNGQFLVRSLCMRCSGTGYSNIALCLKCNGSGYIARNKNISIRIPGGTRDGRQLKFISGGNFVSGSYGDLFVKINVKPHPVLRWIKDDIHVNVPISVNTCIFGGDINVPGLVKDTTIGVKVPPKTNPKIPFVLKGKGPPIFGQNSNGDYIIHFVTKFSQSDIPGGYNNSIGIKDRVFNIINDIGKKISKRTNNTK</sequence>
<dbReference type="CDD" id="cd10747">
    <property type="entry name" value="DnaJ_C"/>
    <property type="match status" value="1"/>
</dbReference>
<dbReference type="Pfam" id="PF00684">
    <property type="entry name" value="DnaJ_CXXCXGXG"/>
    <property type="match status" value="1"/>
</dbReference>
<dbReference type="Pfam" id="PF01556">
    <property type="entry name" value="DnaJ_C"/>
    <property type="match status" value="1"/>
</dbReference>
<dbReference type="PROSITE" id="PS51188">
    <property type="entry name" value="ZF_CR"/>
    <property type="match status" value="1"/>
</dbReference>
<keyword evidence="1 6" id="KW-0479">Metal-binding</keyword>
<dbReference type="SMART" id="SM00271">
    <property type="entry name" value="DnaJ"/>
    <property type="match status" value="1"/>
</dbReference>
<dbReference type="PRINTS" id="PR00625">
    <property type="entry name" value="JDOMAIN"/>
</dbReference>
<dbReference type="PANTHER" id="PTHR43096:SF52">
    <property type="entry name" value="DNAJ HOMOLOG 1, MITOCHONDRIAL-RELATED"/>
    <property type="match status" value="1"/>
</dbReference>
<proteinExistence type="predicted"/>
<dbReference type="Gene3D" id="1.10.287.110">
    <property type="entry name" value="DnaJ domain"/>
    <property type="match status" value="1"/>
</dbReference>
<dbReference type="InterPro" id="IPR008971">
    <property type="entry name" value="HSP40/DnaJ_pept-bd"/>
</dbReference>
<accession>A0ABQ8PAJ4</accession>
<gene>
    <name evidence="9" type="ORF">OJ252_590</name>
</gene>
<evidence type="ECO:0000256" key="3">
    <source>
        <dbReference type="ARBA" id="ARBA00022771"/>
    </source>
</evidence>
<evidence type="ECO:0000256" key="6">
    <source>
        <dbReference type="PROSITE-ProRule" id="PRU00546"/>
    </source>
</evidence>
<dbReference type="PROSITE" id="PS50076">
    <property type="entry name" value="DNAJ_2"/>
    <property type="match status" value="1"/>
</dbReference>
<dbReference type="SUPFAM" id="SSF57938">
    <property type="entry name" value="DnaJ/Hsp40 cysteine-rich domain"/>
    <property type="match status" value="1"/>
</dbReference>
<evidence type="ECO:0000256" key="4">
    <source>
        <dbReference type="ARBA" id="ARBA00022833"/>
    </source>
</evidence>
<feature type="zinc finger region" description="CR-type" evidence="6">
    <location>
        <begin position="196"/>
        <end position="274"/>
    </location>
</feature>
<feature type="domain" description="CR-type" evidence="8">
    <location>
        <begin position="196"/>
        <end position="274"/>
    </location>
</feature>
<dbReference type="InterPro" id="IPR001305">
    <property type="entry name" value="HSP_DnaJ_Cys-rich_dom"/>
</dbReference>
<dbReference type="SUPFAM" id="SSF49493">
    <property type="entry name" value="HSP40/DnaJ peptide-binding domain"/>
    <property type="match status" value="2"/>
</dbReference>
<keyword evidence="5" id="KW-0143">Chaperone</keyword>
<evidence type="ECO:0000256" key="5">
    <source>
        <dbReference type="ARBA" id="ARBA00023186"/>
    </source>
</evidence>
<dbReference type="CDD" id="cd06257">
    <property type="entry name" value="DnaJ"/>
    <property type="match status" value="1"/>
</dbReference>
<dbReference type="InterPro" id="IPR036410">
    <property type="entry name" value="HSP_DnaJ_Cys-rich_dom_sf"/>
</dbReference>
<evidence type="ECO:0000259" key="8">
    <source>
        <dbReference type="PROSITE" id="PS51188"/>
    </source>
</evidence>
<protein>
    <submittedName>
        <fullName evidence="9">DNAJ protein</fullName>
    </submittedName>
</protein>
<evidence type="ECO:0000259" key="7">
    <source>
        <dbReference type="PROSITE" id="PS50076"/>
    </source>
</evidence>
<evidence type="ECO:0000313" key="9">
    <source>
        <dbReference type="EMBL" id="KAJ1614540.1"/>
    </source>
</evidence>
<comment type="caution">
    <text evidence="9">The sequence shown here is derived from an EMBL/GenBank/DDBJ whole genome shotgun (WGS) entry which is preliminary data.</text>
</comment>
<keyword evidence="10" id="KW-1185">Reference proteome</keyword>
<dbReference type="PANTHER" id="PTHR43096">
    <property type="entry name" value="DNAJ HOMOLOG 1, MITOCHONDRIAL-RELATED"/>
    <property type="match status" value="1"/>
</dbReference>
<dbReference type="Pfam" id="PF00226">
    <property type="entry name" value="DnaJ"/>
    <property type="match status" value="1"/>
</dbReference>
<dbReference type="SUPFAM" id="SSF46565">
    <property type="entry name" value="Chaperone J-domain"/>
    <property type="match status" value="1"/>
</dbReference>
<keyword evidence="2" id="KW-0677">Repeat</keyword>
<dbReference type="InterPro" id="IPR036869">
    <property type="entry name" value="J_dom_sf"/>
</dbReference>
<keyword evidence="3 6" id="KW-0863">Zinc-finger</keyword>
<dbReference type="Gene3D" id="2.60.260.20">
    <property type="entry name" value="Urease metallochaperone UreE, N-terminal domain"/>
    <property type="match status" value="2"/>
</dbReference>
<evidence type="ECO:0000313" key="10">
    <source>
        <dbReference type="Proteomes" id="UP001071777"/>
    </source>
</evidence>
<name>A0ABQ8PAJ4_9CRYT</name>
<organism evidence="9 10">
    <name type="scientific">Cryptosporidium canis</name>
    <dbReference type="NCBI Taxonomy" id="195482"/>
    <lineage>
        <taxon>Eukaryota</taxon>
        <taxon>Sar</taxon>
        <taxon>Alveolata</taxon>
        <taxon>Apicomplexa</taxon>
        <taxon>Conoidasida</taxon>
        <taxon>Coccidia</taxon>
        <taxon>Eucoccidiorida</taxon>
        <taxon>Eimeriorina</taxon>
        <taxon>Cryptosporidiidae</taxon>
        <taxon>Cryptosporidium</taxon>
    </lineage>
</organism>
<dbReference type="EMBL" id="JAPCXB010000019">
    <property type="protein sequence ID" value="KAJ1614540.1"/>
    <property type="molecule type" value="Genomic_DNA"/>
</dbReference>
<dbReference type="Proteomes" id="UP001071777">
    <property type="component" value="Unassembled WGS sequence"/>
</dbReference>
<evidence type="ECO:0000256" key="2">
    <source>
        <dbReference type="ARBA" id="ARBA00022737"/>
    </source>
</evidence>
<dbReference type="Gene3D" id="2.10.230.10">
    <property type="entry name" value="Heat shock protein DnaJ, cysteine-rich domain"/>
    <property type="match status" value="1"/>
</dbReference>
<feature type="domain" description="J" evidence="7">
    <location>
        <begin position="53"/>
        <end position="117"/>
    </location>
</feature>
<dbReference type="CDD" id="cd10719">
    <property type="entry name" value="DnaJ_zf"/>
    <property type="match status" value="1"/>
</dbReference>
<evidence type="ECO:0000256" key="1">
    <source>
        <dbReference type="ARBA" id="ARBA00022723"/>
    </source>
</evidence>
<reference evidence="9" key="1">
    <citation type="submission" date="2022-10" db="EMBL/GenBank/DDBJ databases">
        <title>Adaptive evolution leads to modifications in subtelomeric GC content in a zoonotic Cryptosporidium species.</title>
        <authorList>
            <person name="Li J."/>
            <person name="Feng Y."/>
            <person name="Xiao L."/>
        </authorList>
    </citation>
    <scope>NUCLEOTIDE SEQUENCE</scope>
    <source>
        <strain evidence="9">25894</strain>
    </source>
</reference>
<keyword evidence="4 6" id="KW-0862">Zinc</keyword>
<dbReference type="InterPro" id="IPR002939">
    <property type="entry name" value="DnaJ_C"/>
</dbReference>